<feature type="transmembrane region" description="Helical" evidence="1">
    <location>
        <begin position="154"/>
        <end position="182"/>
    </location>
</feature>
<accession>A0A381YUE9</accession>
<keyword evidence="1" id="KW-0472">Membrane</keyword>
<feature type="transmembrane region" description="Helical" evidence="1">
    <location>
        <begin position="299"/>
        <end position="316"/>
    </location>
</feature>
<evidence type="ECO:0000313" key="2">
    <source>
        <dbReference type="EMBL" id="SVA80666.1"/>
    </source>
</evidence>
<proteinExistence type="predicted"/>
<name>A0A381YUE9_9ZZZZ</name>
<dbReference type="AlphaFoldDB" id="A0A381YUE9"/>
<evidence type="ECO:0000256" key="1">
    <source>
        <dbReference type="SAM" id="Phobius"/>
    </source>
</evidence>
<feature type="transmembrane region" description="Helical" evidence="1">
    <location>
        <begin position="388"/>
        <end position="410"/>
    </location>
</feature>
<feature type="transmembrane region" description="Helical" evidence="1">
    <location>
        <begin position="194"/>
        <end position="210"/>
    </location>
</feature>
<dbReference type="EMBL" id="UINC01019092">
    <property type="protein sequence ID" value="SVA80666.1"/>
    <property type="molecule type" value="Genomic_DNA"/>
</dbReference>
<sequence>MIWIDFALLWYASFRVCLNGCEWAFKWEKLALAFLLTLAFKSLFLFFLIRFGIKPEVDIQIGLSILVFMFTLFLTARPSIEEEPGGERGFIWLTLFGVGGLFIFSMINAWFFPITESDATWYHIRGMSFFNEVRFDSESVLPTAKQYAPFIPLLFAYLIAFEVGFLKIIFPLLYLCLNIIFYSRVLSLTKTKKMACLFTMVLATTPYFWWHGVLPFLDMTTAVFYSTGILYWYFWVQTKIENSSLNEKSSYALVSGLLLGLAAWTRIEFLLYNLVPIFLTIFIFSRYQDKNTNLKSLEIFFSSLLFFPSIWFLNLLTFEMNLWSQIKMVGGVCIFLWVLVLGLKFRQWRISESSVFLAFAISVMGYFVLLLIVGVGPVPVWKKIAISLYRTSTVHIFYLFTSSLAIFLFFEKLKELSELKKILGCFLILFLFTHLAIFAYANPKWPTLGRFVYATFIQPGNSVNLSDTRGMMSFYPVFIFFISSLPFVRQRLIND</sequence>
<feature type="transmembrane region" description="Helical" evidence="1">
    <location>
        <begin position="322"/>
        <end position="343"/>
    </location>
</feature>
<evidence type="ECO:0008006" key="3">
    <source>
        <dbReference type="Google" id="ProtNLM"/>
    </source>
</evidence>
<feature type="transmembrane region" description="Helical" evidence="1">
    <location>
        <begin position="270"/>
        <end position="287"/>
    </location>
</feature>
<keyword evidence="1" id="KW-0812">Transmembrane</keyword>
<feature type="transmembrane region" description="Helical" evidence="1">
    <location>
        <begin position="32"/>
        <end position="53"/>
    </location>
</feature>
<gene>
    <name evidence="2" type="ORF">METZ01_LOCUS133520</name>
</gene>
<organism evidence="2">
    <name type="scientific">marine metagenome</name>
    <dbReference type="NCBI Taxonomy" id="408172"/>
    <lineage>
        <taxon>unclassified sequences</taxon>
        <taxon>metagenomes</taxon>
        <taxon>ecological metagenomes</taxon>
    </lineage>
</organism>
<feature type="transmembrane region" description="Helical" evidence="1">
    <location>
        <begin position="422"/>
        <end position="441"/>
    </location>
</feature>
<feature type="transmembrane region" description="Helical" evidence="1">
    <location>
        <begin position="89"/>
        <end position="112"/>
    </location>
</feature>
<feature type="transmembrane region" description="Helical" evidence="1">
    <location>
        <begin position="470"/>
        <end position="488"/>
    </location>
</feature>
<keyword evidence="1" id="KW-1133">Transmembrane helix</keyword>
<protein>
    <recommendedName>
        <fullName evidence="3">Glycosyltransferase RgtA/B/C/D-like domain-containing protein</fullName>
    </recommendedName>
</protein>
<reference evidence="2" key="1">
    <citation type="submission" date="2018-05" db="EMBL/GenBank/DDBJ databases">
        <authorList>
            <person name="Lanie J.A."/>
            <person name="Ng W.-L."/>
            <person name="Kazmierczak K.M."/>
            <person name="Andrzejewski T.M."/>
            <person name="Davidsen T.M."/>
            <person name="Wayne K.J."/>
            <person name="Tettelin H."/>
            <person name="Glass J.I."/>
            <person name="Rusch D."/>
            <person name="Podicherti R."/>
            <person name="Tsui H.-C.T."/>
            <person name="Winkler M.E."/>
        </authorList>
    </citation>
    <scope>NUCLEOTIDE SEQUENCE</scope>
</reference>
<feature type="transmembrane region" description="Helical" evidence="1">
    <location>
        <begin position="355"/>
        <end position="376"/>
    </location>
</feature>
<feature type="transmembrane region" description="Helical" evidence="1">
    <location>
        <begin position="59"/>
        <end position="77"/>
    </location>
</feature>